<evidence type="ECO:0000313" key="2">
    <source>
        <dbReference type="Proteomes" id="UP001281147"/>
    </source>
</evidence>
<evidence type="ECO:0000313" key="1">
    <source>
        <dbReference type="EMBL" id="KAK3715989.1"/>
    </source>
</evidence>
<dbReference type="EMBL" id="JAUTXU010000045">
    <property type="protein sequence ID" value="KAK3715989.1"/>
    <property type="molecule type" value="Genomic_DNA"/>
</dbReference>
<protein>
    <submittedName>
        <fullName evidence="1">Uncharacterized protein</fullName>
    </submittedName>
</protein>
<gene>
    <name evidence="1" type="ORF">LTR37_006719</name>
</gene>
<reference evidence="1" key="1">
    <citation type="submission" date="2023-07" db="EMBL/GenBank/DDBJ databases">
        <title>Black Yeasts Isolated from many extreme environments.</title>
        <authorList>
            <person name="Coleine C."/>
            <person name="Stajich J.E."/>
            <person name="Selbmann L."/>
        </authorList>
    </citation>
    <scope>NUCLEOTIDE SEQUENCE</scope>
    <source>
        <strain evidence="1">CCFEE 5714</strain>
    </source>
</reference>
<dbReference type="Proteomes" id="UP001281147">
    <property type="component" value="Unassembled WGS sequence"/>
</dbReference>
<comment type="caution">
    <text evidence="1">The sequence shown here is derived from an EMBL/GenBank/DDBJ whole genome shotgun (WGS) entry which is preliminary data.</text>
</comment>
<proteinExistence type="predicted"/>
<sequence length="334" mass="38352">MNTLQENHFDTTRGMHYRYYVSPIGDDTPPKYTLLLCHGFPDDARLWQFVVPSLLKSGLRIVVPDLLGYGGTSKPTDPKEYNWELMVKDMVEVLEVEGILGGVIPMGHDWGSAFAQRFYMLETDRCAGLINLCVALMEPFADNFDVDAVNEYTEKAIGYPVYAYWKLFLPEDGAKLMENRLESLWYVMHGDQEDWMKKMFCVHGAMREFIEADRQDVPLKPFAQDEKLKNEWIQSRKESGMIGPTNWYRALAYNHQLETEKKLNAKLEKPYLFIGADGDSVCRTDAIEGVKQKGLTPDLSVHEVHSGHWCPYEKPEEIGKIVVDWCNEKGFSTV</sequence>
<name>A0ACC3NFD9_9PEZI</name>
<organism evidence="1 2">
    <name type="scientific">Vermiconidia calcicola</name>
    <dbReference type="NCBI Taxonomy" id="1690605"/>
    <lineage>
        <taxon>Eukaryota</taxon>
        <taxon>Fungi</taxon>
        <taxon>Dikarya</taxon>
        <taxon>Ascomycota</taxon>
        <taxon>Pezizomycotina</taxon>
        <taxon>Dothideomycetes</taxon>
        <taxon>Dothideomycetidae</taxon>
        <taxon>Mycosphaerellales</taxon>
        <taxon>Extremaceae</taxon>
        <taxon>Vermiconidia</taxon>
    </lineage>
</organism>
<keyword evidence="2" id="KW-1185">Reference proteome</keyword>
<accession>A0ACC3NFD9</accession>